<feature type="domain" description="DUF5105" evidence="5">
    <location>
        <begin position="168"/>
        <end position="355"/>
    </location>
</feature>
<dbReference type="EMBL" id="JAQKAB010000004">
    <property type="protein sequence ID" value="MDA7026399.1"/>
    <property type="molecule type" value="Genomic_DNA"/>
</dbReference>
<feature type="compositionally biased region" description="Basic and acidic residues" evidence="2">
    <location>
        <begin position="33"/>
        <end position="43"/>
    </location>
</feature>
<evidence type="ECO:0000256" key="3">
    <source>
        <dbReference type="SAM" id="SignalP"/>
    </source>
</evidence>
<dbReference type="Proteomes" id="UP001211894">
    <property type="component" value="Unassembled WGS sequence"/>
</dbReference>
<accession>A0ABT4X3R8</accession>
<feature type="region of interest" description="Disordered" evidence="2">
    <location>
        <begin position="25"/>
        <end position="49"/>
    </location>
</feature>
<dbReference type="PROSITE" id="PS51257">
    <property type="entry name" value="PROKAR_LIPOPROTEIN"/>
    <property type="match status" value="1"/>
</dbReference>
<comment type="caution">
    <text evidence="6">The sequence shown here is derived from an EMBL/GenBank/DDBJ whole genome shotgun (WGS) entry which is preliminary data.</text>
</comment>
<sequence>MRSKKLLLIMLLMFTAIFATACGGNNDSGSSKSENKEPEKSEKSAGNAEVKVLNSEYTLPGDTSANLDKNELVLKVKVSVKNTGNEPLDVDQYQFALYQDNTKVTDVSMLSLRDQELQSADLNKGKSVEGFLYYQVEKGKKYQLEYTPKTHGDKKIDPITFDIDGNQIADTAKNLQDPAKALLAYTDITLYGKDNEDFEKLTGENKREVVSDFLKDFQKDTLNSLDLLYTDKVNKKKLNKLTNTILHVYQEKTKVTAVTTTMTDEEATVEATITPIDTDEALKEVSKKTEEYQNSKGLRFYDEKVKNASLDFMNEEVKKSKTASSSKTVEVRLKKDDDGKWQLDFDRSSDYFDSFVKN</sequence>
<evidence type="ECO:0000259" key="5">
    <source>
        <dbReference type="Pfam" id="PF17118"/>
    </source>
</evidence>
<evidence type="ECO:0000256" key="1">
    <source>
        <dbReference type="ARBA" id="ARBA00022729"/>
    </source>
</evidence>
<evidence type="ECO:0000313" key="6">
    <source>
        <dbReference type="EMBL" id="MDA7026399.1"/>
    </source>
</evidence>
<feature type="domain" description="DUF4352" evidence="4">
    <location>
        <begin position="44"/>
        <end position="155"/>
    </location>
</feature>
<dbReference type="Pfam" id="PF11611">
    <property type="entry name" value="DUF4352"/>
    <property type="match status" value="1"/>
</dbReference>
<dbReference type="InterPro" id="IPR029051">
    <property type="entry name" value="DUF4352"/>
</dbReference>
<gene>
    <name evidence="6" type="ORF">PJ311_07180</name>
</gene>
<feature type="signal peptide" evidence="3">
    <location>
        <begin position="1"/>
        <end position="21"/>
    </location>
</feature>
<evidence type="ECO:0000259" key="4">
    <source>
        <dbReference type="Pfam" id="PF11611"/>
    </source>
</evidence>
<keyword evidence="1 3" id="KW-0732">Signal</keyword>
<organism evidence="6 7">
    <name type="scientific">Bacillus changyiensis</name>
    <dbReference type="NCBI Taxonomy" id="3004103"/>
    <lineage>
        <taxon>Bacteria</taxon>
        <taxon>Bacillati</taxon>
        <taxon>Bacillota</taxon>
        <taxon>Bacilli</taxon>
        <taxon>Bacillales</taxon>
        <taxon>Bacillaceae</taxon>
        <taxon>Bacillus</taxon>
    </lineage>
</organism>
<name>A0ABT4X3R8_9BACI</name>
<protein>
    <submittedName>
        <fullName evidence="6">DUF5105 domain-containing protein</fullName>
    </submittedName>
</protein>
<dbReference type="Gene3D" id="2.60.40.1240">
    <property type="match status" value="1"/>
</dbReference>
<evidence type="ECO:0000313" key="7">
    <source>
        <dbReference type="Proteomes" id="UP001211894"/>
    </source>
</evidence>
<evidence type="ECO:0000256" key="2">
    <source>
        <dbReference type="SAM" id="MobiDB-lite"/>
    </source>
</evidence>
<proteinExistence type="predicted"/>
<keyword evidence="7" id="KW-1185">Reference proteome</keyword>
<dbReference type="InterPro" id="IPR031343">
    <property type="entry name" value="DUF5105"/>
</dbReference>
<dbReference type="Pfam" id="PF17118">
    <property type="entry name" value="DUF5105"/>
    <property type="match status" value="1"/>
</dbReference>
<feature type="chain" id="PRO_5045997080" evidence="3">
    <location>
        <begin position="22"/>
        <end position="358"/>
    </location>
</feature>
<dbReference type="InterPro" id="IPR029050">
    <property type="entry name" value="Immunoprotect_excell_Ig-like"/>
</dbReference>
<reference evidence="6 7" key="1">
    <citation type="submission" date="2023-01" db="EMBL/GenBank/DDBJ databases">
        <title>Bacillus changyiensis sp. nov., isolated from a coastal deposit.</title>
        <authorList>
            <person name="Xiao G."/>
            <person name="Lai Q."/>
            <person name="Hu Z."/>
            <person name="Shao Z."/>
        </authorList>
    </citation>
    <scope>NUCLEOTIDE SEQUENCE [LARGE SCALE GENOMIC DNA]</scope>
    <source>
        <strain evidence="6 7">CLL-7-23</strain>
    </source>
</reference>
<dbReference type="RefSeq" id="WP_271340262.1">
    <property type="nucleotide sequence ID" value="NZ_JAQKAB010000004.1"/>
</dbReference>